<evidence type="ECO:0000313" key="2">
    <source>
        <dbReference type="EMBL" id="KAG8165453.1"/>
    </source>
</evidence>
<evidence type="ECO:0000256" key="1">
    <source>
        <dbReference type="SAM" id="MobiDB-lite"/>
    </source>
</evidence>
<feature type="region of interest" description="Disordered" evidence="1">
    <location>
        <begin position="161"/>
        <end position="191"/>
    </location>
</feature>
<dbReference type="AlphaFoldDB" id="A0AAV6TFB4"/>
<dbReference type="Proteomes" id="UP000827092">
    <property type="component" value="Unassembled WGS sequence"/>
</dbReference>
<dbReference type="EMBL" id="JAFNEN010005668">
    <property type="protein sequence ID" value="KAG8165453.1"/>
    <property type="molecule type" value="Genomic_DNA"/>
</dbReference>
<name>A0AAV6TFB4_9ARAC</name>
<sequence length="191" mass="21404">MLGKLAEYDQAVETWSEYVERVNCFFDANDVKEERKRRSSSRLWGRQFTNSQRRRRLWSGSVSIPRVRQAGESVAKVRLGASSAVRFCNFGDTLDTMIRDRIVCGIQTRRSTTPLERKGPEAADAIDIAVSKETAVKNSLDLQGAFPSHLRPPCTKPFYQQREVGLPRVSSRNASGVGSSDHMPKACPQKG</sequence>
<organism evidence="2 3">
    <name type="scientific">Oedothorax gibbosus</name>
    <dbReference type="NCBI Taxonomy" id="931172"/>
    <lineage>
        <taxon>Eukaryota</taxon>
        <taxon>Metazoa</taxon>
        <taxon>Ecdysozoa</taxon>
        <taxon>Arthropoda</taxon>
        <taxon>Chelicerata</taxon>
        <taxon>Arachnida</taxon>
        <taxon>Araneae</taxon>
        <taxon>Araneomorphae</taxon>
        <taxon>Entelegynae</taxon>
        <taxon>Araneoidea</taxon>
        <taxon>Linyphiidae</taxon>
        <taxon>Erigoninae</taxon>
        <taxon>Oedothorax</taxon>
    </lineage>
</organism>
<comment type="caution">
    <text evidence="2">The sequence shown here is derived from an EMBL/GenBank/DDBJ whole genome shotgun (WGS) entry which is preliminary data.</text>
</comment>
<gene>
    <name evidence="2" type="ORF">JTE90_006331</name>
</gene>
<keyword evidence="3" id="KW-1185">Reference proteome</keyword>
<reference evidence="2 3" key="1">
    <citation type="journal article" date="2022" name="Nat. Ecol. Evol.">
        <title>A masculinizing supergene underlies an exaggerated male reproductive morph in a spider.</title>
        <authorList>
            <person name="Hendrickx F."/>
            <person name="De Corte Z."/>
            <person name="Sonet G."/>
            <person name="Van Belleghem S.M."/>
            <person name="Kostlbacher S."/>
            <person name="Vangestel C."/>
        </authorList>
    </citation>
    <scope>NUCLEOTIDE SEQUENCE [LARGE SCALE GENOMIC DNA]</scope>
    <source>
        <strain evidence="2">W744_W776</strain>
    </source>
</reference>
<accession>A0AAV6TFB4</accession>
<protein>
    <submittedName>
        <fullName evidence="2">Uncharacterized protein</fullName>
    </submittedName>
</protein>
<evidence type="ECO:0000313" key="3">
    <source>
        <dbReference type="Proteomes" id="UP000827092"/>
    </source>
</evidence>
<proteinExistence type="predicted"/>